<dbReference type="Proteomes" id="UP000001396">
    <property type="component" value="Unassembled WGS sequence"/>
</dbReference>
<dbReference type="AlphaFoldDB" id="D3BAR1"/>
<dbReference type="FunCoup" id="D3BAR1">
    <property type="interactions" value="823"/>
</dbReference>
<dbReference type="OMA" id="VCLKALW"/>
<keyword evidence="3 5" id="KW-0396">Initiation factor</keyword>
<dbReference type="GO" id="GO:0003743">
    <property type="term" value="F:translation initiation factor activity"/>
    <property type="evidence" value="ECO:0007669"/>
    <property type="project" value="UniProtKB-UniRule"/>
</dbReference>
<comment type="similarity">
    <text evidence="1">Belongs to the CSN7/EIF3M family. CSN7 subfamily.</text>
</comment>
<dbReference type="InParanoid" id="D3BAR1"/>
<dbReference type="SMART" id="SM00088">
    <property type="entry name" value="PINT"/>
    <property type="match status" value="1"/>
</dbReference>
<proteinExistence type="inferred from homology"/>
<comment type="similarity">
    <text evidence="5">Belongs to the eIF-3 subunit M family.</text>
</comment>
<evidence type="ECO:0000256" key="2">
    <source>
        <dbReference type="ARBA" id="ARBA00022490"/>
    </source>
</evidence>
<dbReference type="GO" id="GO:0071541">
    <property type="term" value="C:eukaryotic translation initiation factor 3 complex, eIF3m"/>
    <property type="evidence" value="ECO:0007669"/>
    <property type="project" value="UniProtKB-UniRule"/>
</dbReference>
<evidence type="ECO:0000256" key="5">
    <source>
        <dbReference type="HAMAP-Rule" id="MF_03012"/>
    </source>
</evidence>
<dbReference type="InterPro" id="IPR045237">
    <property type="entry name" value="COPS7/eIF3m"/>
</dbReference>
<reference evidence="7 8" key="1">
    <citation type="journal article" date="2011" name="Genome Res.">
        <title>Phylogeny-wide analysis of social amoeba genomes highlights ancient origins for complex intercellular communication.</title>
        <authorList>
            <person name="Heidel A.J."/>
            <person name="Lawal H.M."/>
            <person name="Felder M."/>
            <person name="Schilde C."/>
            <person name="Helps N.R."/>
            <person name="Tunggal B."/>
            <person name="Rivero F."/>
            <person name="John U."/>
            <person name="Schleicher M."/>
            <person name="Eichinger L."/>
            <person name="Platzer M."/>
            <person name="Noegel A.A."/>
            <person name="Schaap P."/>
            <person name="Gloeckner G."/>
        </authorList>
    </citation>
    <scope>NUCLEOTIDE SEQUENCE [LARGE SCALE GENOMIC DNA]</scope>
    <source>
        <strain evidence="8">ATCC 26659 / Pp 5 / PN500</strain>
    </source>
</reference>
<dbReference type="RefSeq" id="XP_020433765.1">
    <property type="nucleotide sequence ID" value="XM_020576516.1"/>
</dbReference>
<dbReference type="InterPro" id="IPR000717">
    <property type="entry name" value="PCI_dom"/>
</dbReference>
<comment type="subcellular location">
    <subcellularLocation>
        <location evidence="5">Cytoplasm</location>
    </subcellularLocation>
</comment>
<dbReference type="InterPro" id="IPR036390">
    <property type="entry name" value="WH_DNA-bd_sf"/>
</dbReference>
<dbReference type="GO" id="GO:0016282">
    <property type="term" value="C:eukaryotic 43S preinitiation complex"/>
    <property type="evidence" value="ECO:0007669"/>
    <property type="project" value="UniProtKB-UniRule"/>
</dbReference>
<name>D3BAR1_HETP5</name>
<feature type="domain" description="PCI" evidence="6">
    <location>
        <begin position="184"/>
        <end position="352"/>
    </location>
</feature>
<dbReference type="PANTHER" id="PTHR15350">
    <property type="entry name" value="COP9 SIGNALOSOME COMPLEX SUBUNIT 7/DENDRITIC CELL PROTEIN GA17"/>
    <property type="match status" value="1"/>
</dbReference>
<dbReference type="SUPFAM" id="SSF46785">
    <property type="entry name" value="Winged helix' DNA-binding domain"/>
    <property type="match status" value="1"/>
</dbReference>
<evidence type="ECO:0000313" key="8">
    <source>
        <dbReference type="Proteomes" id="UP000001396"/>
    </source>
</evidence>
<evidence type="ECO:0000256" key="3">
    <source>
        <dbReference type="ARBA" id="ARBA00022540"/>
    </source>
</evidence>
<dbReference type="InterPro" id="IPR027528">
    <property type="entry name" value="eIF3m"/>
</dbReference>
<gene>
    <name evidence="7" type="ORF">PPL_05641</name>
</gene>
<evidence type="ECO:0000259" key="6">
    <source>
        <dbReference type="PROSITE" id="PS50250"/>
    </source>
</evidence>
<comment type="function">
    <text evidence="5">Component of the eukaryotic translation initiation factor 3 (eIF-3) complex, which is involved in protein synthesis of a specialized repertoire of mRNAs and, together with other initiation factors, stimulates binding of mRNA and methionyl-tRNAi to the 40S ribosome. The eIF-3 complex specifically targets and initiates translation of a subset of mRNAs involved in cell proliferation.</text>
</comment>
<dbReference type="Pfam" id="PF18005">
    <property type="entry name" value="eIF3m_C_helix"/>
    <property type="match status" value="1"/>
</dbReference>
<dbReference type="GO" id="GO:0000502">
    <property type="term" value="C:proteasome complex"/>
    <property type="evidence" value="ECO:0007669"/>
    <property type="project" value="UniProtKB-KW"/>
</dbReference>
<dbReference type="GeneID" id="31361125"/>
<dbReference type="PROSITE" id="PS50250">
    <property type="entry name" value="PCI"/>
    <property type="match status" value="1"/>
</dbReference>
<keyword evidence="7" id="KW-0647">Proteasome</keyword>
<keyword evidence="2 5" id="KW-0963">Cytoplasm</keyword>
<evidence type="ECO:0000256" key="4">
    <source>
        <dbReference type="ARBA" id="ARBA00022917"/>
    </source>
</evidence>
<comment type="caution">
    <text evidence="7">The sequence shown here is derived from an EMBL/GenBank/DDBJ whole genome shotgun (WGS) entry which is preliminary data.</text>
</comment>
<keyword evidence="4 5" id="KW-0648">Protein biosynthesis</keyword>
<dbReference type="InterPro" id="IPR040750">
    <property type="entry name" value="eIF3m_C_helix"/>
</dbReference>
<evidence type="ECO:0000256" key="1">
    <source>
        <dbReference type="ARBA" id="ARBA00008482"/>
    </source>
</evidence>
<dbReference type="STRING" id="670386.D3BAR1"/>
<sequence>MTTYIDLSSPEELYIDLINQVASIKKKRSVEFNDTEYQRLLGEQRAPEFLSKLITSESEFILKESDKEIESFFNIILTVLHKLENEAINIISQKIRDVLSASPNEKSNLKIKLLTNLFNSFSPKSPMRYEVFYVLVKLASESGNIEFVKYQTNNLDTWLDDWSASIPQKRKIYKLISTIFKEKNSMISHKFLVKYLNTFNKEDAGEAQEESVRACIESISLQELFQSDYLLDLVAIGYLETSSNPKHKLTYELMKIFATEQLDSFIAFQSRNPSFLTDIGLKEEDCLQKIRLLSLATLTSEDASVSYASISKSLQIDEDKVEMWVIDAIASDLIDAKLDQLNRVVHVNSSTQRVFNKAQWTQLGLRIDAWRSSVKNLLQVIDTAKTTQIKPFYWQSR</sequence>
<dbReference type="PANTHER" id="PTHR15350:SF2">
    <property type="entry name" value="EUKARYOTIC TRANSLATION INITIATION FACTOR 3 SUBUNIT M"/>
    <property type="match status" value="1"/>
</dbReference>
<evidence type="ECO:0000313" key="7">
    <source>
        <dbReference type="EMBL" id="EFA81648.1"/>
    </source>
</evidence>
<dbReference type="GO" id="GO:0001732">
    <property type="term" value="P:formation of cytoplasmic translation initiation complex"/>
    <property type="evidence" value="ECO:0007669"/>
    <property type="project" value="UniProtKB-UniRule"/>
</dbReference>
<dbReference type="HAMAP" id="MF_03012">
    <property type="entry name" value="eIF3m"/>
    <property type="match status" value="1"/>
</dbReference>
<accession>D3BAR1</accession>
<protein>
    <recommendedName>
        <fullName evidence="5">Eukaryotic translation initiation factor 3 subunit M</fullName>
        <shortName evidence="5">eIF3m</shortName>
    </recommendedName>
</protein>
<comment type="subunit">
    <text evidence="5">Component of the eukaryotic translation initiation factor 3 (eIF-3) complex.</text>
</comment>
<dbReference type="EMBL" id="ADBJ01000025">
    <property type="protein sequence ID" value="EFA81648.1"/>
    <property type="molecule type" value="Genomic_DNA"/>
</dbReference>
<organism evidence="7 8">
    <name type="scientific">Heterostelium pallidum (strain ATCC 26659 / Pp 5 / PN500)</name>
    <name type="common">Cellular slime mold</name>
    <name type="synonym">Polysphondylium pallidum</name>
    <dbReference type="NCBI Taxonomy" id="670386"/>
    <lineage>
        <taxon>Eukaryota</taxon>
        <taxon>Amoebozoa</taxon>
        <taxon>Evosea</taxon>
        <taxon>Eumycetozoa</taxon>
        <taxon>Dictyostelia</taxon>
        <taxon>Acytosteliales</taxon>
        <taxon>Acytosteliaceae</taxon>
        <taxon>Heterostelium</taxon>
    </lineage>
</organism>
<dbReference type="Pfam" id="PF01399">
    <property type="entry name" value="PCI"/>
    <property type="match status" value="1"/>
</dbReference>
<keyword evidence="8" id="KW-1185">Reference proteome</keyword>
<dbReference type="GO" id="GO:0033290">
    <property type="term" value="C:eukaryotic 48S preinitiation complex"/>
    <property type="evidence" value="ECO:0007669"/>
    <property type="project" value="UniProtKB-UniRule"/>
</dbReference>